<keyword evidence="2" id="KW-1185">Reference proteome</keyword>
<reference evidence="1 2" key="1">
    <citation type="submission" date="2020-08" db="EMBL/GenBank/DDBJ databases">
        <title>Genomic Encyclopedia of Type Strains, Phase IV (KMG-IV): sequencing the most valuable type-strain genomes for metagenomic binning, comparative biology and taxonomic classification.</title>
        <authorList>
            <person name="Goeker M."/>
        </authorList>
    </citation>
    <scope>NUCLEOTIDE SEQUENCE [LARGE SCALE GENOMIC DNA]</scope>
    <source>
        <strain evidence="1 2">DSM 103570</strain>
    </source>
</reference>
<dbReference type="EMBL" id="JACIEM010000001">
    <property type="protein sequence ID" value="MBB4000979.1"/>
    <property type="molecule type" value="Genomic_DNA"/>
</dbReference>
<evidence type="ECO:0000313" key="1">
    <source>
        <dbReference type="EMBL" id="MBB4000979.1"/>
    </source>
</evidence>
<protein>
    <submittedName>
        <fullName evidence="1">Uncharacterized protein</fullName>
    </submittedName>
</protein>
<sequence length="118" mass="12532">MKMTKDMAAFRAVAQARLDQIFADRYAAILGPLQAIHERKAAEARQVIASGVTSLLLAPEAKRRGLDEKALAAQVMIRADRQAAQIGALEAERQDAQAEIAAAESPAELDSIIAAHGG</sequence>
<organism evidence="1 2">
    <name type="scientific">Aurantimonas endophytica</name>
    <dbReference type="NCBI Taxonomy" id="1522175"/>
    <lineage>
        <taxon>Bacteria</taxon>
        <taxon>Pseudomonadati</taxon>
        <taxon>Pseudomonadota</taxon>
        <taxon>Alphaproteobacteria</taxon>
        <taxon>Hyphomicrobiales</taxon>
        <taxon>Aurantimonadaceae</taxon>
        <taxon>Aurantimonas</taxon>
    </lineage>
</organism>
<dbReference type="AlphaFoldDB" id="A0A7W6MMN1"/>
<gene>
    <name evidence="1" type="ORF">GGR03_000026</name>
</gene>
<comment type="caution">
    <text evidence="1">The sequence shown here is derived from an EMBL/GenBank/DDBJ whole genome shotgun (WGS) entry which is preliminary data.</text>
</comment>
<evidence type="ECO:0000313" key="2">
    <source>
        <dbReference type="Proteomes" id="UP000588647"/>
    </source>
</evidence>
<dbReference type="RefSeq" id="WP_183205212.1">
    <property type="nucleotide sequence ID" value="NZ_JAAAMM010000001.1"/>
</dbReference>
<dbReference type="Proteomes" id="UP000588647">
    <property type="component" value="Unassembled WGS sequence"/>
</dbReference>
<accession>A0A7W6MMN1</accession>
<proteinExistence type="predicted"/>
<name>A0A7W6MMN1_9HYPH</name>